<evidence type="ECO:0008006" key="11">
    <source>
        <dbReference type="Google" id="ProtNLM"/>
    </source>
</evidence>
<sequence length="1528" mass="172615">MAIPPPLPQTSSASLVFLSPHQAPHPTDRSLYDSYTILQSQSRLQPPFSLSVPNDYADLTRAIVYGILTDSRNLKVHFTHLHSIVVDGYALFTSTLVSVVEDLYPSLRDEARFNILWALSILSDVSAVGLENLVVALLRRINGGDFSANNMWLADELLSFFIAKWDRILEEMNDVLVCGLFVFLRLLADHYRLRGHEKLKLLKKKEVDFCIRLFREHFDLCLGIGRDLIRLLQEVVFIPDFRDVWRDLISDPGIFNVPWFKDLVQIYQTTTPTRFFLLRVNVEIETKLRFMLTNVKWGSQMRYQNWFSKKFLCRPEQDTVIADLIRFVCRLDDKVSGTGVISRWMVIGWLLTSCKKNYFAANAKLSLFYDWLFFDEMVDNVMSIEPAVLLMVHSLPKYSDLTNTLMEFLFLLVDNYDTNNKDMIAHGVSESFKMLVKTRVVSSLSPLISENTVAPVLRKQMNMLLSRSRLIEPYKLMDPVINCLQSGFDFVKKQDNHLKVMTTEEAGVSFNKSKVNYDSSLSSRTKLNKESSQLNSLESLKESSRAIDSGVLKKDQIFFEIADSDTEGVSRKLKALENSVEVHKVGVSFNKSKVNHDSSLSSRTKPNKESSQLNSLESLKESSRAIDSGVLKKDQIFFEIADSDTEGRKSKALENSVEIHEVNLKKSDVLNIELGHESLASSKPEDVIKSSVFSKPKIVVESPMLSKMEATNEISVPSKTIGNHDSPPSSRIKVNKESSMPNCLDFLQESCTSSIRLTVPWNLESSGPFDSRVSKKPRIFFKVAESDTEGVSKPSKALENLVKDHEVGLKLSETVNFELAGESFTLSKPEDVVKSPVFSESEFVMETSMPSEMEVTKASSAPIHLSQKDQIVLAKNVTSDIDVLKNLVEDLGVDKTKNSEFSQESFPFSNSEDANNSLNGIKFDLPKESSLLTNSLEGIKELPIPTTNLSQNISEISADLKIGKHDTVEDIFSSNKLEVRKNSPALSKPGAVKRRRLHLYKSDLVKATPSKDMPESTDNGLSTSNTESATPTHLKVSSSCEISTFEAVKNLIDDLEVTVKHSVKSGLESLQKLLTLFTSLDMHEFVDKVGGNSSILQLLVSQITKAFNSVGHDMFGHKTYKSRMQLKKHSDDEIHSATTVILQTYIFCPHERMRGLLLLWSGNRCPVGACLLYYVCRLAYEARSLRRSRHGKPLDVEKTLLHHHIAGYRTHNREASSIEISIETMDYKFINELVDEAFVAYRTFLVSLVKDQKPQSHEHGEAEMISQDMSGLVFSDIVSANLKKPEDFQSIFSHLSDLSTSRIEFIQMVVDIINPTNIVSMHYGISVKEFALFGNDLHTLCKIVISSLSWKSSKQTKLWSLLCSEIMVNNIKVEEMVFNLCTTCINPVLHSVAMEGLFMLIKVCSPTPEFIHLLTTLPKIFGDFASAVLCCWAFNPCSGSLFATSLNKWLQKVDEKQIVFPFSKKYDLNHFVVYSLLELLDKFIESPSDLNILEIKGKLLYLIKKSKDNNMGKHFSVKCRSQRFKQLR</sequence>
<dbReference type="EMBL" id="LFYR01001962">
    <property type="protein sequence ID" value="KMZ58327.1"/>
    <property type="molecule type" value="Genomic_DNA"/>
</dbReference>
<comment type="caution">
    <text evidence="9">The sequence shown here is derived from an EMBL/GenBank/DDBJ whole genome shotgun (WGS) entry which is preliminary data.</text>
</comment>
<proteinExistence type="inferred from homology"/>
<dbReference type="STRING" id="29655.A0A0K9NQG6"/>
<evidence type="ECO:0000259" key="8">
    <source>
        <dbReference type="Pfam" id="PF24566"/>
    </source>
</evidence>
<evidence type="ECO:0000259" key="7">
    <source>
        <dbReference type="Pfam" id="PF10189"/>
    </source>
</evidence>
<dbReference type="Pfam" id="PF10189">
    <property type="entry name" value="Ints3_N"/>
    <property type="match status" value="1"/>
</dbReference>
<feature type="compositionally biased region" description="Polar residues" evidence="6">
    <location>
        <begin position="593"/>
        <end position="617"/>
    </location>
</feature>
<dbReference type="OrthoDB" id="2021145at2759"/>
<dbReference type="PANTHER" id="PTHR13587">
    <property type="entry name" value="INTEGRATOR COMPLEX SUBUNIT 3"/>
    <property type="match status" value="1"/>
</dbReference>
<evidence type="ECO:0000256" key="4">
    <source>
        <dbReference type="ARBA" id="ARBA00022490"/>
    </source>
</evidence>
<keyword evidence="4" id="KW-0963">Cytoplasm</keyword>
<keyword evidence="10" id="KW-1185">Reference proteome</keyword>
<organism evidence="9 10">
    <name type="scientific">Zostera marina</name>
    <name type="common">Eelgrass</name>
    <dbReference type="NCBI Taxonomy" id="29655"/>
    <lineage>
        <taxon>Eukaryota</taxon>
        <taxon>Viridiplantae</taxon>
        <taxon>Streptophyta</taxon>
        <taxon>Embryophyta</taxon>
        <taxon>Tracheophyta</taxon>
        <taxon>Spermatophyta</taxon>
        <taxon>Magnoliopsida</taxon>
        <taxon>Liliopsida</taxon>
        <taxon>Zosteraceae</taxon>
        <taxon>Zostera</taxon>
    </lineage>
</organism>
<dbReference type="Pfam" id="PF24566">
    <property type="entry name" value="HEAT_Ints3_C"/>
    <property type="match status" value="1"/>
</dbReference>
<keyword evidence="5" id="KW-0539">Nucleus</keyword>
<dbReference type="PANTHER" id="PTHR13587:SF7">
    <property type="entry name" value="INTEGRATOR COMPLEX SUBUNIT 3"/>
    <property type="match status" value="1"/>
</dbReference>
<feature type="region of interest" description="Disordered" evidence="6">
    <location>
        <begin position="1005"/>
        <end position="1033"/>
    </location>
</feature>
<evidence type="ECO:0000313" key="9">
    <source>
        <dbReference type="EMBL" id="KMZ58327.1"/>
    </source>
</evidence>
<feature type="region of interest" description="Disordered" evidence="6">
    <location>
        <begin position="593"/>
        <end position="618"/>
    </location>
</feature>
<feature type="domain" description="Ints3-like C-terminal" evidence="8">
    <location>
        <begin position="1290"/>
        <end position="1434"/>
    </location>
</feature>
<dbReference type="Proteomes" id="UP000036987">
    <property type="component" value="Unassembled WGS sequence"/>
</dbReference>
<evidence type="ECO:0000256" key="3">
    <source>
        <dbReference type="ARBA" id="ARBA00006130"/>
    </source>
</evidence>
<reference evidence="10" key="1">
    <citation type="journal article" date="2016" name="Nature">
        <title>The genome of the seagrass Zostera marina reveals angiosperm adaptation to the sea.</title>
        <authorList>
            <person name="Olsen J.L."/>
            <person name="Rouze P."/>
            <person name="Verhelst B."/>
            <person name="Lin Y.-C."/>
            <person name="Bayer T."/>
            <person name="Collen J."/>
            <person name="Dattolo E."/>
            <person name="De Paoli E."/>
            <person name="Dittami S."/>
            <person name="Maumus F."/>
            <person name="Michel G."/>
            <person name="Kersting A."/>
            <person name="Lauritano C."/>
            <person name="Lohaus R."/>
            <person name="Toepel M."/>
            <person name="Tonon T."/>
            <person name="Vanneste K."/>
            <person name="Amirebrahimi M."/>
            <person name="Brakel J."/>
            <person name="Bostroem C."/>
            <person name="Chovatia M."/>
            <person name="Grimwood J."/>
            <person name="Jenkins J.W."/>
            <person name="Jueterbock A."/>
            <person name="Mraz A."/>
            <person name="Stam W.T."/>
            <person name="Tice H."/>
            <person name="Bornberg-Bauer E."/>
            <person name="Green P.J."/>
            <person name="Pearson G.A."/>
            <person name="Procaccini G."/>
            <person name="Duarte C.M."/>
            <person name="Schmutz J."/>
            <person name="Reusch T.B.H."/>
            <person name="Van de Peer Y."/>
        </authorList>
    </citation>
    <scope>NUCLEOTIDE SEQUENCE [LARGE SCALE GENOMIC DNA]</scope>
    <source>
        <strain evidence="10">cv. Finnish</strain>
    </source>
</reference>
<evidence type="ECO:0000256" key="2">
    <source>
        <dbReference type="ARBA" id="ARBA00004496"/>
    </source>
</evidence>
<dbReference type="InterPro" id="IPR045334">
    <property type="entry name" value="INTS3"/>
</dbReference>
<protein>
    <recommendedName>
        <fullName evidence="11">Telomere-associated protein Rif1 N-terminal domain-containing protein</fullName>
    </recommendedName>
</protein>
<dbReference type="GO" id="GO:0005634">
    <property type="term" value="C:nucleus"/>
    <property type="evidence" value="ECO:0007669"/>
    <property type="project" value="UniProtKB-SubCell"/>
</dbReference>
<feature type="compositionally biased region" description="Polar residues" evidence="6">
    <location>
        <begin position="1016"/>
        <end position="1033"/>
    </location>
</feature>
<dbReference type="InterPro" id="IPR019333">
    <property type="entry name" value="INTS3_N"/>
</dbReference>
<comment type="similarity">
    <text evidence="3">Belongs to the Integrator subunit 3 family.</text>
</comment>
<evidence type="ECO:0000256" key="6">
    <source>
        <dbReference type="SAM" id="MobiDB-lite"/>
    </source>
</evidence>
<evidence type="ECO:0000313" key="10">
    <source>
        <dbReference type="Proteomes" id="UP000036987"/>
    </source>
</evidence>
<comment type="subcellular location">
    <subcellularLocation>
        <location evidence="2">Cytoplasm</location>
    </subcellularLocation>
    <subcellularLocation>
        <location evidence="1">Nucleus</location>
    </subcellularLocation>
</comment>
<gene>
    <name evidence="9" type="ORF">ZOSMA_78G00980</name>
</gene>
<feature type="domain" description="Integrator complex subunit 3 N-terminal" evidence="7">
    <location>
        <begin position="55"/>
        <end position="461"/>
    </location>
</feature>
<dbReference type="InterPro" id="IPR056518">
    <property type="entry name" value="HEAT_Ints3_C"/>
</dbReference>
<accession>A0A0K9NQG6</accession>
<evidence type="ECO:0000256" key="1">
    <source>
        <dbReference type="ARBA" id="ARBA00004123"/>
    </source>
</evidence>
<dbReference type="GO" id="GO:0005737">
    <property type="term" value="C:cytoplasm"/>
    <property type="evidence" value="ECO:0000318"/>
    <property type="project" value="GO_Central"/>
</dbReference>
<evidence type="ECO:0000256" key="5">
    <source>
        <dbReference type="ARBA" id="ARBA00023242"/>
    </source>
</evidence>
<name>A0A0K9NQG6_ZOSMR</name>